<evidence type="ECO:0000256" key="1">
    <source>
        <dbReference type="ARBA" id="ARBA00004496"/>
    </source>
</evidence>
<organism evidence="6 7">
    <name type="scientific">Agrocybe pediades</name>
    <dbReference type="NCBI Taxonomy" id="84607"/>
    <lineage>
        <taxon>Eukaryota</taxon>
        <taxon>Fungi</taxon>
        <taxon>Dikarya</taxon>
        <taxon>Basidiomycota</taxon>
        <taxon>Agaricomycotina</taxon>
        <taxon>Agaricomycetes</taxon>
        <taxon>Agaricomycetidae</taxon>
        <taxon>Agaricales</taxon>
        <taxon>Agaricineae</taxon>
        <taxon>Strophariaceae</taxon>
        <taxon>Agrocybe</taxon>
    </lineage>
</organism>
<evidence type="ECO:0000256" key="3">
    <source>
        <dbReference type="ARBA" id="ARBA00022490"/>
    </source>
</evidence>
<evidence type="ECO:0000259" key="5">
    <source>
        <dbReference type="Pfam" id="PF25789"/>
    </source>
</evidence>
<evidence type="ECO:0000256" key="2">
    <source>
        <dbReference type="ARBA" id="ARBA00006289"/>
    </source>
</evidence>
<protein>
    <submittedName>
        <fullName evidence="6">Uncharacterized protein</fullName>
    </submittedName>
</protein>
<dbReference type="InterPro" id="IPR007244">
    <property type="entry name" value="Naa35_N"/>
</dbReference>
<comment type="caution">
    <text evidence="6">The sequence shown here is derived from an EMBL/GenBank/DDBJ whole genome shotgun (WGS) entry which is preliminary data.</text>
</comment>
<evidence type="ECO:0000259" key="4">
    <source>
        <dbReference type="Pfam" id="PF04112"/>
    </source>
</evidence>
<reference evidence="6 7" key="1">
    <citation type="submission" date="2019-12" db="EMBL/GenBank/DDBJ databases">
        <authorList>
            <person name="Floudas D."/>
            <person name="Bentzer J."/>
            <person name="Ahren D."/>
            <person name="Johansson T."/>
            <person name="Persson P."/>
            <person name="Tunlid A."/>
        </authorList>
    </citation>
    <scope>NUCLEOTIDE SEQUENCE [LARGE SCALE GENOMIC DNA]</scope>
    <source>
        <strain evidence="6 7">CBS 102.39</strain>
    </source>
</reference>
<proteinExistence type="inferred from homology"/>
<sequence>MVDDTLLEYELPAAGYDFQDVTELFQEASSEMEPDNVLFMENFTLQEAMSALEIGEPRLDTGLIVQEQIRPPFQPLTPLLPEELCWILDRAAAYESQFHAGNFLAHTVHTFLYVHHLPYFDSDILVDQTASQKDPARPRELITIVLRPAVQALLKCCDFAWRELARGGAYDTEDWQSDKSEVSLLEGMPVHFILMKLDDGMQWLEQSSVPKRWKDALKARLLLRKTLLQIMSTDPVQNRLEFQTLVFLAKDALRSVQATPPPTECLPDSPAQLAFDPYIGRRLQMAVPIRIITPPSFEETCAFFEHFLNGLYEVGVLETMDQITSWEIVGNLRACVPGSGIHVPYIRSLTQTTFFGGVLILNRHSLEWMLDRFFVESVGVDYEIIKAAVNSRYEGSETGSPFRKVERSLYKLITPHIRALWNNPPRRRRFFMKSLVEWHTLYDALTLIRDDLAVEDLYQGHFLDIFPNIALLWRLSIIREIVLSGFQLELYKNEEKTFAYWYTATVISTHLDCLDGFLLAVVDEESDVYPEMVFQVQFLTALQSLCEALFITTMPLMSLDWERVKLDFFRRYKWAFREEYDDYHTPVVAQPDMSKFLRTCAQILQDGKPAPGHMVDLARLILKDLLESRNVGSWAGPWSGDRRKMIQNLVDVCDNLSAGLPKTADELDAFDARVQLKWDPSVHPWFPSVVGRSVS</sequence>
<comment type="similarity">
    <text evidence="2">Belongs to the MAK10 family.</text>
</comment>
<dbReference type="InterPro" id="IPR057983">
    <property type="entry name" value="NAA35-like_N"/>
</dbReference>
<feature type="domain" description="NAA35-like TPR repeats" evidence="5">
    <location>
        <begin position="346"/>
        <end position="512"/>
    </location>
</feature>
<keyword evidence="7" id="KW-1185">Reference proteome</keyword>
<dbReference type="EMBL" id="JAACJL010000044">
    <property type="protein sequence ID" value="KAF4614648.1"/>
    <property type="molecule type" value="Genomic_DNA"/>
</dbReference>
<evidence type="ECO:0000313" key="6">
    <source>
        <dbReference type="EMBL" id="KAF4614648.1"/>
    </source>
</evidence>
<feature type="domain" description="NAA35-like N-terminal" evidence="4">
    <location>
        <begin position="36"/>
        <end position="193"/>
    </location>
</feature>
<evidence type="ECO:0000313" key="7">
    <source>
        <dbReference type="Proteomes" id="UP000521872"/>
    </source>
</evidence>
<dbReference type="Pfam" id="PF25789">
    <property type="entry name" value="TPR_NAA35"/>
    <property type="match status" value="1"/>
</dbReference>
<name>A0A8H4QPA4_9AGAR</name>
<dbReference type="Proteomes" id="UP000521872">
    <property type="component" value="Unassembled WGS sequence"/>
</dbReference>
<gene>
    <name evidence="6" type="ORF">D9613_003404</name>
</gene>
<dbReference type="PANTHER" id="PTHR21373">
    <property type="entry name" value="GLUCOSE REPRESSIBLE PROTEIN MAK10"/>
    <property type="match status" value="1"/>
</dbReference>
<accession>A0A8H4QPA4</accession>
<keyword evidence="3" id="KW-0963">Cytoplasm</keyword>
<dbReference type="Pfam" id="PF04112">
    <property type="entry name" value="Mak10"/>
    <property type="match status" value="1"/>
</dbReference>
<dbReference type="InterPro" id="IPR057982">
    <property type="entry name" value="TPR_NAA35"/>
</dbReference>
<dbReference type="AlphaFoldDB" id="A0A8H4QPA4"/>
<dbReference type="GO" id="GO:0031417">
    <property type="term" value="C:NatC complex"/>
    <property type="evidence" value="ECO:0007669"/>
    <property type="project" value="InterPro"/>
</dbReference>
<dbReference type="PANTHER" id="PTHR21373:SF0">
    <property type="entry name" value="N-ALPHA-ACETYLTRANSFERASE 35, NATC AUXILIARY SUBUNIT"/>
    <property type="match status" value="1"/>
</dbReference>
<comment type="subcellular location">
    <subcellularLocation>
        <location evidence="1">Cytoplasm</location>
    </subcellularLocation>
</comment>